<keyword evidence="3" id="KW-0804">Transcription</keyword>
<dbReference type="EMBL" id="BMQK01000001">
    <property type="protein sequence ID" value="GGQ38113.1"/>
    <property type="molecule type" value="Genomic_DNA"/>
</dbReference>
<evidence type="ECO:0000256" key="1">
    <source>
        <dbReference type="ARBA" id="ARBA00023015"/>
    </source>
</evidence>
<dbReference type="GO" id="GO:0003700">
    <property type="term" value="F:DNA-binding transcription factor activity"/>
    <property type="evidence" value="ECO:0007669"/>
    <property type="project" value="InterPro"/>
</dbReference>
<accession>A0A918EMS7</accession>
<dbReference type="InterPro" id="IPR036390">
    <property type="entry name" value="WH_DNA-bd_sf"/>
</dbReference>
<keyword evidence="6" id="KW-1185">Reference proteome</keyword>
<dbReference type="InterPro" id="IPR000524">
    <property type="entry name" value="Tscrpt_reg_HTH_GntR"/>
</dbReference>
<reference evidence="5" key="2">
    <citation type="submission" date="2020-09" db="EMBL/GenBank/DDBJ databases">
        <authorList>
            <person name="Sun Q."/>
            <person name="Ohkuma M."/>
        </authorList>
    </citation>
    <scope>NUCLEOTIDE SEQUENCE</scope>
    <source>
        <strain evidence="5">JCM 3131</strain>
    </source>
</reference>
<dbReference type="SUPFAM" id="SSF46785">
    <property type="entry name" value="Winged helix' DNA-binding domain"/>
    <property type="match status" value="1"/>
</dbReference>
<sequence>MRYARVEHQAHPSREVADEIGHAISVYASADGRDRGPPRLTTVFHGMPSMLGPPRSRGPPQAVSVRRMSYELDRTRPVWRQVAAAVITRIAEGEYPVGARMPTAVALSTEVDVATSTAQKAMSHLKARGLIRSEVGLGSFVAERPE</sequence>
<evidence type="ECO:0000256" key="3">
    <source>
        <dbReference type="ARBA" id="ARBA00023163"/>
    </source>
</evidence>
<dbReference type="SMART" id="SM00345">
    <property type="entry name" value="HTH_GNTR"/>
    <property type="match status" value="1"/>
</dbReference>
<dbReference type="Pfam" id="PF00392">
    <property type="entry name" value="GntR"/>
    <property type="match status" value="1"/>
</dbReference>
<gene>
    <name evidence="5" type="ORF">GCM10010145_01700</name>
</gene>
<dbReference type="PANTHER" id="PTHR44846">
    <property type="entry name" value="MANNOSYL-D-GLYCERATE TRANSPORT/METABOLISM SYSTEM REPRESSOR MNGR-RELATED"/>
    <property type="match status" value="1"/>
</dbReference>
<dbReference type="Gene3D" id="1.10.10.10">
    <property type="entry name" value="Winged helix-like DNA-binding domain superfamily/Winged helix DNA-binding domain"/>
    <property type="match status" value="1"/>
</dbReference>
<keyword evidence="1" id="KW-0805">Transcription regulation</keyword>
<dbReference type="AlphaFoldDB" id="A0A918EMS7"/>
<dbReference type="GO" id="GO:0003677">
    <property type="term" value="F:DNA binding"/>
    <property type="evidence" value="ECO:0007669"/>
    <property type="project" value="UniProtKB-KW"/>
</dbReference>
<dbReference type="InterPro" id="IPR036388">
    <property type="entry name" value="WH-like_DNA-bd_sf"/>
</dbReference>
<name>A0A918EMS7_9ACTN</name>
<dbReference type="Proteomes" id="UP000620156">
    <property type="component" value="Unassembled WGS sequence"/>
</dbReference>
<protein>
    <recommendedName>
        <fullName evidence="4">HTH gntR-type domain-containing protein</fullName>
    </recommendedName>
</protein>
<evidence type="ECO:0000313" key="5">
    <source>
        <dbReference type="EMBL" id="GGQ38113.1"/>
    </source>
</evidence>
<dbReference type="InterPro" id="IPR050679">
    <property type="entry name" value="Bact_HTH_transcr_reg"/>
</dbReference>
<dbReference type="CDD" id="cd07377">
    <property type="entry name" value="WHTH_GntR"/>
    <property type="match status" value="1"/>
</dbReference>
<evidence type="ECO:0000313" key="6">
    <source>
        <dbReference type="Proteomes" id="UP000620156"/>
    </source>
</evidence>
<organism evidence="5 6">
    <name type="scientific">Streptomyces ruber</name>
    <dbReference type="NCBI Taxonomy" id="83378"/>
    <lineage>
        <taxon>Bacteria</taxon>
        <taxon>Bacillati</taxon>
        <taxon>Actinomycetota</taxon>
        <taxon>Actinomycetes</taxon>
        <taxon>Kitasatosporales</taxon>
        <taxon>Streptomycetaceae</taxon>
        <taxon>Streptomyces</taxon>
    </lineage>
</organism>
<reference evidence="5" key="1">
    <citation type="journal article" date="2014" name="Int. J. Syst. Evol. Microbiol.">
        <title>Complete genome sequence of Corynebacterium casei LMG S-19264T (=DSM 44701T), isolated from a smear-ripened cheese.</title>
        <authorList>
            <consortium name="US DOE Joint Genome Institute (JGI-PGF)"/>
            <person name="Walter F."/>
            <person name="Albersmeier A."/>
            <person name="Kalinowski J."/>
            <person name="Ruckert C."/>
        </authorList>
    </citation>
    <scope>NUCLEOTIDE SEQUENCE</scope>
    <source>
        <strain evidence="5">JCM 3131</strain>
    </source>
</reference>
<keyword evidence="2" id="KW-0238">DNA-binding</keyword>
<evidence type="ECO:0000259" key="4">
    <source>
        <dbReference type="PROSITE" id="PS50949"/>
    </source>
</evidence>
<dbReference type="PROSITE" id="PS50949">
    <property type="entry name" value="HTH_GNTR"/>
    <property type="match status" value="1"/>
</dbReference>
<proteinExistence type="predicted"/>
<comment type="caution">
    <text evidence="5">The sequence shown here is derived from an EMBL/GenBank/DDBJ whole genome shotgun (WGS) entry which is preliminary data.</text>
</comment>
<feature type="domain" description="HTH gntR-type" evidence="4">
    <location>
        <begin position="76"/>
        <end position="144"/>
    </location>
</feature>
<evidence type="ECO:0000256" key="2">
    <source>
        <dbReference type="ARBA" id="ARBA00023125"/>
    </source>
</evidence>